<evidence type="ECO:0000313" key="2">
    <source>
        <dbReference type="EMBL" id="GAA3908057.1"/>
    </source>
</evidence>
<sequence>MLSHSGCRGQSSGCTVKGDSLLEVRGLDKQSQNVYRLILLNPTIRSDELAARLGEPEEAISAALHRLSALALISVDEVGTVRVARPEIRMEHLLAPHQPELAAEQEQIEVSQPAATELITGSADLARGCDDPGAERLVGIEAIRRRIGELTRGLASEIMTFAPGGAHRTSDLAAAKTVDEPMLERGIRMRTIWLDSIRNDEPTLEYATWLQSLGGQARTVPTLPVRMIIMDRKYALLPVNTADATAGAVVLHGQGIVAALCALFDTIWETGTPLGKSQPQDARGLTPQEAEFLRLLGQGLTDQAIAVRLCVSHRTAQRCATRLMQKLGARSRFEAGFKAVTRGWLSPEQ</sequence>
<dbReference type="PANTHER" id="PTHR34293:SF1">
    <property type="entry name" value="HTH-TYPE TRANSCRIPTIONAL REGULATOR TRMBL2"/>
    <property type="match status" value="1"/>
</dbReference>
<dbReference type="EMBL" id="BAAAZA010000073">
    <property type="protein sequence ID" value="GAA3908057.1"/>
    <property type="molecule type" value="Genomic_DNA"/>
</dbReference>
<dbReference type="SUPFAM" id="SSF46894">
    <property type="entry name" value="C-terminal effector domain of the bipartite response regulators"/>
    <property type="match status" value="1"/>
</dbReference>
<dbReference type="SMART" id="SM00421">
    <property type="entry name" value="HTH_LUXR"/>
    <property type="match status" value="1"/>
</dbReference>
<dbReference type="InterPro" id="IPR036388">
    <property type="entry name" value="WH-like_DNA-bd_sf"/>
</dbReference>
<dbReference type="PANTHER" id="PTHR34293">
    <property type="entry name" value="HTH-TYPE TRANSCRIPTIONAL REGULATOR TRMBL2"/>
    <property type="match status" value="1"/>
</dbReference>
<comment type="caution">
    <text evidence="2">The sequence shown here is derived from an EMBL/GenBank/DDBJ whole genome shotgun (WGS) entry which is preliminary data.</text>
</comment>
<evidence type="ECO:0000259" key="1">
    <source>
        <dbReference type="PROSITE" id="PS50043"/>
    </source>
</evidence>
<dbReference type="InterPro" id="IPR016032">
    <property type="entry name" value="Sig_transdc_resp-reg_C-effctor"/>
</dbReference>
<keyword evidence="3" id="KW-1185">Reference proteome</keyword>
<protein>
    <recommendedName>
        <fullName evidence="1">HTH luxR-type domain-containing protein</fullName>
    </recommendedName>
</protein>
<evidence type="ECO:0000313" key="3">
    <source>
        <dbReference type="Proteomes" id="UP001501563"/>
    </source>
</evidence>
<dbReference type="InterPro" id="IPR051797">
    <property type="entry name" value="TrmB-like"/>
</dbReference>
<dbReference type="CDD" id="cd06170">
    <property type="entry name" value="LuxR_C_like"/>
    <property type="match status" value="1"/>
</dbReference>
<gene>
    <name evidence="2" type="ORF">GCM10022207_91990</name>
</gene>
<dbReference type="Gene3D" id="1.10.10.10">
    <property type="entry name" value="Winged helix-like DNA-binding domain superfamily/Winged helix DNA-binding domain"/>
    <property type="match status" value="1"/>
</dbReference>
<dbReference type="PRINTS" id="PR00038">
    <property type="entry name" value="HTHLUXR"/>
</dbReference>
<proteinExistence type="predicted"/>
<dbReference type="InterPro" id="IPR000792">
    <property type="entry name" value="Tscrpt_reg_LuxR_C"/>
</dbReference>
<accession>A0ABP7LUZ1</accession>
<dbReference type="Proteomes" id="UP001501563">
    <property type="component" value="Unassembled WGS sequence"/>
</dbReference>
<name>A0ABP7LUZ1_9ACTN</name>
<dbReference type="Pfam" id="PF00196">
    <property type="entry name" value="GerE"/>
    <property type="match status" value="1"/>
</dbReference>
<dbReference type="PROSITE" id="PS50043">
    <property type="entry name" value="HTH_LUXR_2"/>
    <property type="match status" value="1"/>
</dbReference>
<feature type="domain" description="HTH luxR-type" evidence="1">
    <location>
        <begin position="278"/>
        <end position="343"/>
    </location>
</feature>
<reference evidence="3" key="1">
    <citation type="journal article" date="2019" name="Int. J. Syst. Evol. Microbiol.">
        <title>The Global Catalogue of Microorganisms (GCM) 10K type strain sequencing project: providing services to taxonomists for standard genome sequencing and annotation.</title>
        <authorList>
            <consortium name="The Broad Institute Genomics Platform"/>
            <consortium name="The Broad Institute Genome Sequencing Center for Infectious Disease"/>
            <person name="Wu L."/>
            <person name="Ma J."/>
        </authorList>
    </citation>
    <scope>NUCLEOTIDE SEQUENCE [LARGE SCALE GENOMIC DNA]</scope>
    <source>
        <strain evidence="3">JCM 16578</strain>
    </source>
</reference>
<organism evidence="2 3">
    <name type="scientific">Streptomyces lannensis</name>
    <dbReference type="NCBI Taxonomy" id="766498"/>
    <lineage>
        <taxon>Bacteria</taxon>
        <taxon>Bacillati</taxon>
        <taxon>Actinomycetota</taxon>
        <taxon>Actinomycetes</taxon>
        <taxon>Kitasatosporales</taxon>
        <taxon>Streptomycetaceae</taxon>
        <taxon>Streptomyces</taxon>
    </lineage>
</organism>